<accession>A0AAE6RHD4</accession>
<evidence type="ECO:0000256" key="2">
    <source>
        <dbReference type="SAM" id="SignalP"/>
    </source>
</evidence>
<proteinExistence type="predicted"/>
<keyword evidence="2" id="KW-0732">Signal</keyword>
<name>A0AAE6RHD4_9MICO</name>
<evidence type="ECO:0008006" key="5">
    <source>
        <dbReference type="Google" id="ProtNLM"/>
    </source>
</evidence>
<feature type="region of interest" description="Disordered" evidence="1">
    <location>
        <begin position="22"/>
        <end position="51"/>
    </location>
</feature>
<feature type="signal peptide" evidence="2">
    <location>
        <begin position="1"/>
        <end position="27"/>
    </location>
</feature>
<dbReference type="PROSITE" id="PS51257">
    <property type="entry name" value="PROKAR_LIPOPROTEIN"/>
    <property type="match status" value="1"/>
</dbReference>
<protein>
    <recommendedName>
        <fullName evidence="5">Ig-like domain-containing protein</fullName>
    </recommendedName>
</protein>
<evidence type="ECO:0000313" key="4">
    <source>
        <dbReference type="Proteomes" id="UP000465031"/>
    </source>
</evidence>
<reference evidence="4" key="1">
    <citation type="submission" date="2019-12" db="EMBL/GenBank/DDBJ databases">
        <title>Complete and draft genome sequences of new strains and members of some known species of the genus Rathayibacter isolated from plants.</title>
        <authorList>
            <person name="Tarlachkov S.V."/>
            <person name="Starodumova I.P."/>
            <person name="Dorofeeva L.V."/>
            <person name="Prisyazhnaya N.V."/>
            <person name="Leyn S."/>
            <person name="Zlamal J."/>
            <person name="Elan M."/>
            <person name="Osterman A.L."/>
            <person name="Nadler S."/>
            <person name="Subbotin S.A."/>
            <person name="Evtushenko L.I."/>
        </authorList>
    </citation>
    <scope>NUCLEOTIDE SEQUENCE [LARGE SCALE GENOMIC DNA]</scope>
    <source>
        <strain evidence="4">VKM Ac-2761</strain>
    </source>
</reference>
<organism evidence="3 4">
    <name type="scientific">Rathayibacter tanaceti</name>
    <dbReference type="NCBI Taxonomy" id="1671680"/>
    <lineage>
        <taxon>Bacteria</taxon>
        <taxon>Bacillati</taxon>
        <taxon>Actinomycetota</taxon>
        <taxon>Actinomycetes</taxon>
        <taxon>Micrococcales</taxon>
        <taxon>Microbacteriaceae</taxon>
        <taxon>Rathayibacter</taxon>
    </lineage>
</organism>
<dbReference type="RefSeq" id="WP_132504662.1">
    <property type="nucleotide sequence ID" value="NZ_CP047186.1"/>
</dbReference>
<dbReference type="EMBL" id="CP047186">
    <property type="protein sequence ID" value="QHC54310.1"/>
    <property type="molecule type" value="Genomic_DNA"/>
</dbReference>
<dbReference type="KEGG" id="rte:GSU10_00630"/>
<feature type="compositionally biased region" description="Low complexity" evidence="1">
    <location>
        <begin position="27"/>
        <end position="51"/>
    </location>
</feature>
<gene>
    <name evidence="3" type="ORF">GSU10_00630</name>
</gene>
<dbReference type="Proteomes" id="UP000465031">
    <property type="component" value="Chromosome"/>
</dbReference>
<evidence type="ECO:0000256" key="1">
    <source>
        <dbReference type="SAM" id="MobiDB-lite"/>
    </source>
</evidence>
<sequence>MRARLAVTGLALLAALAGCTSAPQPDAATTGSPTATSSGTPTPSAGTPTASAIASSRLGCDSLLPASRAATALGVTRSTLEGSREVSVRSSGELIREAAEENGGLLRCAWYDEDASITATAAEGAADAFVGRPGVRLATDVEAYGSCTDGSCDVDLLADTTWVSLQLRGAPSDVDLVALATGTAAGARGTLDEPVTATVPACAEILTAEQLAGTAGLAEAIAGAGTGTPTTAAAAAAARAGYASCSWSDATSAAYSGLTVDALPNGDDGWRNLSLTSGLAIPLEPLDGFGEKALTGCAGGVCEIDALADDVWWRVTVTGDPAKAEAVTRAVLANA</sequence>
<feature type="chain" id="PRO_5042243614" description="Ig-like domain-containing protein" evidence="2">
    <location>
        <begin position="28"/>
        <end position="335"/>
    </location>
</feature>
<dbReference type="AlphaFoldDB" id="A0AAE6RHD4"/>
<evidence type="ECO:0000313" key="3">
    <source>
        <dbReference type="EMBL" id="QHC54310.1"/>
    </source>
</evidence>